<dbReference type="OrthoDB" id="106838at2"/>
<evidence type="ECO:0000256" key="3">
    <source>
        <dbReference type="ARBA" id="ARBA00022692"/>
    </source>
</evidence>
<feature type="transmembrane region" description="Helical" evidence="6">
    <location>
        <begin position="281"/>
        <end position="303"/>
    </location>
</feature>
<feature type="transmembrane region" description="Helical" evidence="6">
    <location>
        <begin position="69"/>
        <end position="90"/>
    </location>
</feature>
<feature type="transmembrane region" description="Helical" evidence="6">
    <location>
        <begin position="219"/>
        <end position="238"/>
    </location>
</feature>
<organism evidence="7 8">
    <name type="scientific">Novosphingobium malaysiense</name>
    <dbReference type="NCBI Taxonomy" id="1348853"/>
    <lineage>
        <taxon>Bacteria</taxon>
        <taxon>Pseudomonadati</taxon>
        <taxon>Pseudomonadota</taxon>
        <taxon>Alphaproteobacteria</taxon>
        <taxon>Sphingomonadales</taxon>
        <taxon>Sphingomonadaceae</taxon>
        <taxon>Novosphingobium</taxon>
    </lineage>
</organism>
<dbReference type="EMBL" id="JTDI01000001">
    <property type="protein sequence ID" value="KHK93035.1"/>
    <property type="molecule type" value="Genomic_DNA"/>
</dbReference>
<dbReference type="AlphaFoldDB" id="A0A0B1ZPF0"/>
<evidence type="ECO:0000313" key="8">
    <source>
        <dbReference type="Proteomes" id="UP000031057"/>
    </source>
</evidence>
<gene>
    <name evidence="7" type="ORF">LK12_01265</name>
</gene>
<evidence type="ECO:0000256" key="5">
    <source>
        <dbReference type="ARBA" id="ARBA00023136"/>
    </source>
</evidence>
<evidence type="ECO:0000313" key="7">
    <source>
        <dbReference type="EMBL" id="KHK93035.1"/>
    </source>
</evidence>
<dbReference type="GO" id="GO:0016020">
    <property type="term" value="C:membrane"/>
    <property type="evidence" value="ECO:0007669"/>
    <property type="project" value="UniProtKB-SubCell"/>
</dbReference>
<accession>A0A0B1ZPF0</accession>
<dbReference type="Proteomes" id="UP000031057">
    <property type="component" value="Unassembled WGS sequence"/>
</dbReference>
<dbReference type="PANTHER" id="PTHR21716">
    <property type="entry name" value="TRANSMEMBRANE PROTEIN"/>
    <property type="match status" value="1"/>
</dbReference>
<evidence type="ECO:0000256" key="1">
    <source>
        <dbReference type="ARBA" id="ARBA00004141"/>
    </source>
</evidence>
<evidence type="ECO:0000256" key="4">
    <source>
        <dbReference type="ARBA" id="ARBA00022989"/>
    </source>
</evidence>
<keyword evidence="5 6" id="KW-0472">Membrane</keyword>
<keyword evidence="8" id="KW-1185">Reference proteome</keyword>
<comment type="caution">
    <text evidence="7">The sequence shown here is derived from an EMBL/GenBank/DDBJ whole genome shotgun (WGS) entry which is preliminary data.</text>
</comment>
<feature type="transmembrane region" description="Helical" evidence="6">
    <location>
        <begin position="323"/>
        <end position="345"/>
    </location>
</feature>
<keyword evidence="3 6" id="KW-0812">Transmembrane</keyword>
<feature type="transmembrane region" description="Helical" evidence="6">
    <location>
        <begin position="15"/>
        <end position="48"/>
    </location>
</feature>
<comment type="subcellular location">
    <subcellularLocation>
        <location evidence="1">Membrane</location>
        <topology evidence="1">Multi-pass membrane protein</topology>
    </subcellularLocation>
</comment>
<evidence type="ECO:0000256" key="2">
    <source>
        <dbReference type="ARBA" id="ARBA00009773"/>
    </source>
</evidence>
<protein>
    <submittedName>
        <fullName evidence="7">Membrane protein</fullName>
    </submittedName>
</protein>
<evidence type="ECO:0000256" key="6">
    <source>
        <dbReference type="SAM" id="Phobius"/>
    </source>
</evidence>
<dbReference type="InterPro" id="IPR002549">
    <property type="entry name" value="AI-2E-like"/>
</dbReference>
<keyword evidence="4 6" id="KW-1133">Transmembrane helix</keyword>
<reference evidence="7 8" key="1">
    <citation type="submission" date="2014-10" db="EMBL/GenBank/DDBJ databases">
        <title>Genome sequence of Novosphingobium malaysiense MUSC 273(T).</title>
        <authorList>
            <person name="Lee L.-H."/>
        </authorList>
    </citation>
    <scope>NUCLEOTIDE SEQUENCE [LARGE SCALE GENOMIC DNA]</scope>
    <source>
        <strain evidence="7 8">MUSC 273</strain>
    </source>
</reference>
<feature type="transmembrane region" description="Helical" evidence="6">
    <location>
        <begin position="244"/>
        <end position="274"/>
    </location>
</feature>
<proteinExistence type="inferred from homology"/>
<comment type="similarity">
    <text evidence="2">Belongs to the autoinducer-2 exporter (AI-2E) (TC 2.A.86) family.</text>
</comment>
<feature type="transmembrane region" description="Helical" evidence="6">
    <location>
        <begin position="163"/>
        <end position="181"/>
    </location>
</feature>
<dbReference type="STRING" id="1348853.LK12_01265"/>
<dbReference type="Pfam" id="PF01594">
    <property type="entry name" value="AI-2E_transport"/>
    <property type="match status" value="1"/>
</dbReference>
<dbReference type="RefSeq" id="WP_039278373.1">
    <property type="nucleotide sequence ID" value="NZ_JTDI01000001.1"/>
</dbReference>
<sequence>MKTPRKRTFEVEDGGFIALVILISLAFAYLLAPYFGAVLWGVVAAIMFQPQTARLAEKLGGRRNLAASLVLLCLVALFVVPTILLGINLVNEASTLYGKLTTGQLDIGKVVHDLQEALPLSVRRFIAQYGLTDIERVRAEFGSSITTGLQAVAGRLLSVGQGALSFIAALGVTLYLSFFLLRDGDRYGLLVRESLPLNPETRNSLVAHFLLVVRATMRGTVVVAVVQGALGGVLFSALGIEGALIWGVLMGFFSLLPAVGSGIIWVPVAIYLFAAGEMGKAAILVFCGVFIIGMVDNVLRPILVGRDTRMPDFVVLIATLSGLELFGLNGFIVGPVIAALFIAVWNQQRDRKLALLEQEAADMAKSREETAAHPS</sequence>
<dbReference type="PANTHER" id="PTHR21716:SF4">
    <property type="entry name" value="TRANSMEMBRANE PROTEIN 245"/>
    <property type="match status" value="1"/>
</dbReference>
<name>A0A0B1ZPF0_9SPHN</name>